<evidence type="ECO:0000313" key="2">
    <source>
        <dbReference type="EMBL" id="MBE8717283.1"/>
    </source>
</evidence>
<dbReference type="EMBL" id="PRDL01000001">
    <property type="protein sequence ID" value="MBE8717283.1"/>
    <property type="molecule type" value="Genomic_DNA"/>
</dbReference>
<evidence type="ECO:0000313" key="3">
    <source>
        <dbReference type="Proteomes" id="UP000652567"/>
    </source>
</evidence>
<keyword evidence="1" id="KW-0812">Transmembrane</keyword>
<proteinExistence type="predicted"/>
<feature type="transmembrane region" description="Helical" evidence="1">
    <location>
        <begin position="5"/>
        <end position="26"/>
    </location>
</feature>
<gene>
    <name evidence="2" type="ORF">C4F51_08795</name>
</gene>
<feature type="transmembrane region" description="Helical" evidence="1">
    <location>
        <begin position="46"/>
        <end position="63"/>
    </location>
</feature>
<feature type="transmembrane region" description="Helical" evidence="1">
    <location>
        <begin position="105"/>
        <end position="126"/>
    </location>
</feature>
<dbReference type="Proteomes" id="UP000652567">
    <property type="component" value="Unassembled WGS sequence"/>
</dbReference>
<organism evidence="2 3">
    <name type="scientific">Cellvibrio polysaccharolyticus</name>
    <dbReference type="NCBI Taxonomy" id="2082724"/>
    <lineage>
        <taxon>Bacteria</taxon>
        <taxon>Pseudomonadati</taxon>
        <taxon>Pseudomonadota</taxon>
        <taxon>Gammaproteobacteria</taxon>
        <taxon>Cellvibrionales</taxon>
        <taxon>Cellvibrionaceae</taxon>
        <taxon>Cellvibrio</taxon>
    </lineage>
</organism>
<keyword evidence="1" id="KW-0472">Membrane</keyword>
<dbReference type="RefSeq" id="WP_193909017.1">
    <property type="nucleotide sequence ID" value="NZ_PRDL01000001.1"/>
</dbReference>
<name>A0A928YVP1_9GAMM</name>
<protein>
    <submittedName>
        <fullName evidence="2">Uncharacterized protein</fullName>
    </submittedName>
</protein>
<feature type="transmembrane region" description="Helical" evidence="1">
    <location>
        <begin position="75"/>
        <end position="93"/>
    </location>
</feature>
<keyword evidence="3" id="KW-1185">Reference proteome</keyword>
<keyword evidence="1" id="KW-1133">Transmembrane helix</keyword>
<sequence>MRAFLIAFGAGCFGGLFYCVALWLSGKYGITQAFGVNLYGSIAPQWMYPRIVWGGLWGLLFLLPMLTSTVLARSFVISLIPTFVQLFIIYPFYAGKGFGGMQLGVLTPLLVWFFFWMWALATAILLRVSR</sequence>
<reference evidence="2" key="1">
    <citation type="submission" date="2018-07" db="EMBL/GenBank/DDBJ databases">
        <title>Genome assembly of strain Ka43.</title>
        <authorList>
            <person name="Kukolya J."/>
            <person name="Nagy I."/>
            <person name="Horvath B."/>
            <person name="Toth A."/>
        </authorList>
    </citation>
    <scope>NUCLEOTIDE SEQUENCE</scope>
    <source>
        <strain evidence="2">KB43</strain>
    </source>
</reference>
<evidence type="ECO:0000256" key="1">
    <source>
        <dbReference type="SAM" id="Phobius"/>
    </source>
</evidence>
<dbReference type="AlphaFoldDB" id="A0A928YVP1"/>
<accession>A0A928YVP1</accession>
<comment type="caution">
    <text evidence="2">The sequence shown here is derived from an EMBL/GenBank/DDBJ whole genome shotgun (WGS) entry which is preliminary data.</text>
</comment>